<organism evidence="2 3">
    <name type="scientific">Octopus vulgaris</name>
    <name type="common">Common octopus</name>
    <dbReference type="NCBI Taxonomy" id="6645"/>
    <lineage>
        <taxon>Eukaryota</taxon>
        <taxon>Metazoa</taxon>
        <taxon>Spiralia</taxon>
        <taxon>Lophotrochozoa</taxon>
        <taxon>Mollusca</taxon>
        <taxon>Cephalopoda</taxon>
        <taxon>Coleoidea</taxon>
        <taxon>Octopodiformes</taxon>
        <taxon>Octopoda</taxon>
        <taxon>Incirrata</taxon>
        <taxon>Octopodidae</taxon>
        <taxon>Octopus</taxon>
    </lineage>
</organism>
<evidence type="ECO:0000313" key="3">
    <source>
        <dbReference type="Proteomes" id="UP001162480"/>
    </source>
</evidence>
<keyword evidence="3" id="KW-1185">Reference proteome</keyword>
<dbReference type="EMBL" id="OX597819">
    <property type="protein sequence ID" value="CAI9723820.1"/>
    <property type="molecule type" value="Genomic_DNA"/>
</dbReference>
<sequence length="73" mass="8234">MTLGETLAIRNIQFYRHNNKSESKMETRPKKQCFLWTAFALVFLVLLNGIQLSEGGDQTQKKAAKGRVESCTG</sequence>
<name>A0AA36AWY4_OCTVU</name>
<feature type="transmembrane region" description="Helical" evidence="1">
    <location>
        <begin position="33"/>
        <end position="52"/>
    </location>
</feature>
<evidence type="ECO:0000313" key="2">
    <source>
        <dbReference type="EMBL" id="CAI9723820.1"/>
    </source>
</evidence>
<proteinExistence type="predicted"/>
<keyword evidence="1" id="KW-0472">Membrane</keyword>
<gene>
    <name evidence="2" type="ORF">OCTVUL_1B003211</name>
</gene>
<dbReference type="Proteomes" id="UP001162480">
    <property type="component" value="Chromosome 6"/>
</dbReference>
<dbReference type="AlphaFoldDB" id="A0AA36AWY4"/>
<evidence type="ECO:0000256" key="1">
    <source>
        <dbReference type="SAM" id="Phobius"/>
    </source>
</evidence>
<keyword evidence="1" id="KW-0812">Transmembrane</keyword>
<reference evidence="2" key="1">
    <citation type="submission" date="2023-08" db="EMBL/GenBank/DDBJ databases">
        <authorList>
            <person name="Alioto T."/>
            <person name="Alioto T."/>
            <person name="Gomez Garrido J."/>
        </authorList>
    </citation>
    <scope>NUCLEOTIDE SEQUENCE</scope>
</reference>
<accession>A0AA36AWY4</accession>
<keyword evidence="1" id="KW-1133">Transmembrane helix</keyword>
<protein>
    <submittedName>
        <fullName evidence="2">Uncharacterized protein</fullName>
    </submittedName>
</protein>